<sequence>MTCSTLGDSSPLLQRLTEWQGLREAGTVVQLSLPVSTAFLLNKSLSVVSVVFVGHLGAAELAAASLASSLANVTGYAVLAGLSSALQTLCGQAYGAKNYAAVGQSWQRALLILGIACVPISVLWLCIEPLLLLAGQEAQVASMAASYMRLLIPGVWSYGGFVATQYYLQAQGIVRPSAYVSAVAAAVHPLVNLLLIHWLGLGFLGAAVATAFSNAMQFLLLLFVICYFQLHAKTWQSWSQACLQGWPAFLKLAIPGLLLISEWWASEVTLMLGGWLPDAQRQLSAMAIYQTTNALCFMVPLGLAVAMATRVANELGAGNPGAAKLAAETGGCLALMVTLVMALGLIILRKLWGSIFTNDAALVSLVGTALVVLAPYVVFDGLQTVLSGVIRGAGRQAAAVPVVLFSYYVVGLPTAGLLGFKTNMGVQGLCTGMLLGTAVHAGAFLTMVLRMEWDREAETAQQRVAGVLPTLSLAGADRGARSEPMNGEDSRPTDADAASDERQALLELLHHM</sequence>
<feature type="transmembrane region" description="Helical" evidence="6">
    <location>
        <begin position="73"/>
        <end position="96"/>
    </location>
</feature>
<evidence type="ECO:0000256" key="4">
    <source>
        <dbReference type="ARBA" id="ARBA00022989"/>
    </source>
</evidence>
<accession>A0AAW1QBB2</accession>
<reference evidence="8 9" key="1">
    <citation type="journal article" date="2024" name="Nat. Commun.">
        <title>Phylogenomics reveals the evolutionary origins of lichenization in chlorophyte algae.</title>
        <authorList>
            <person name="Puginier C."/>
            <person name="Libourel C."/>
            <person name="Otte J."/>
            <person name="Skaloud P."/>
            <person name="Haon M."/>
            <person name="Grisel S."/>
            <person name="Petersen M."/>
            <person name="Berrin J.G."/>
            <person name="Delaux P.M."/>
            <person name="Dal Grande F."/>
            <person name="Keller J."/>
        </authorList>
    </citation>
    <scope>NUCLEOTIDE SEQUENCE [LARGE SCALE GENOMIC DNA]</scope>
    <source>
        <strain evidence="8 9">SAG 2043</strain>
    </source>
</reference>
<feature type="transmembrane region" description="Helical" evidence="6">
    <location>
        <begin position="286"/>
        <end position="308"/>
    </location>
</feature>
<dbReference type="Pfam" id="PF01554">
    <property type="entry name" value="MatE"/>
    <property type="match status" value="2"/>
</dbReference>
<feature type="transmembrane region" description="Helical" evidence="6">
    <location>
        <begin position="426"/>
        <end position="449"/>
    </location>
</feature>
<keyword evidence="9" id="KW-1185">Reference proteome</keyword>
<feature type="transmembrane region" description="Helical" evidence="6">
    <location>
        <begin position="329"/>
        <end position="348"/>
    </location>
</feature>
<protein>
    <recommendedName>
        <fullName evidence="6">Protein DETOXIFICATION</fullName>
    </recommendedName>
    <alternativeName>
        <fullName evidence="6">Multidrug and toxic compound extrusion protein</fullName>
    </alternativeName>
</protein>
<keyword evidence="3 6" id="KW-0812">Transmembrane</keyword>
<evidence type="ECO:0000256" key="7">
    <source>
        <dbReference type="SAM" id="MobiDB-lite"/>
    </source>
</evidence>
<keyword evidence="5 6" id="KW-0472">Membrane</keyword>
<keyword evidence="4 6" id="KW-1133">Transmembrane helix</keyword>
<dbReference type="GO" id="GO:0015297">
    <property type="term" value="F:antiporter activity"/>
    <property type="evidence" value="ECO:0007669"/>
    <property type="project" value="InterPro"/>
</dbReference>
<organism evidence="8 9">
    <name type="scientific">[Myrmecia] bisecta</name>
    <dbReference type="NCBI Taxonomy" id="41462"/>
    <lineage>
        <taxon>Eukaryota</taxon>
        <taxon>Viridiplantae</taxon>
        <taxon>Chlorophyta</taxon>
        <taxon>core chlorophytes</taxon>
        <taxon>Trebouxiophyceae</taxon>
        <taxon>Trebouxiales</taxon>
        <taxon>Trebouxiaceae</taxon>
        <taxon>Myrmecia</taxon>
    </lineage>
</organism>
<dbReference type="InterPro" id="IPR002528">
    <property type="entry name" value="MATE_fam"/>
</dbReference>
<feature type="compositionally biased region" description="Basic and acidic residues" evidence="7">
    <location>
        <begin position="488"/>
        <end position="501"/>
    </location>
</feature>
<comment type="caution">
    <text evidence="8">The sequence shown here is derived from an EMBL/GenBank/DDBJ whole genome shotgun (WGS) entry which is preliminary data.</text>
</comment>
<dbReference type="PANTHER" id="PTHR11206">
    <property type="entry name" value="MULTIDRUG RESISTANCE PROTEIN"/>
    <property type="match status" value="1"/>
</dbReference>
<feature type="transmembrane region" description="Helical" evidence="6">
    <location>
        <begin position="399"/>
        <end position="420"/>
    </location>
</feature>
<evidence type="ECO:0000313" key="8">
    <source>
        <dbReference type="EMBL" id="KAK9818407.1"/>
    </source>
</evidence>
<feature type="transmembrane region" description="Helical" evidence="6">
    <location>
        <begin position="147"/>
        <end position="168"/>
    </location>
</feature>
<dbReference type="NCBIfam" id="TIGR00797">
    <property type="entry name" value="matE"/>
    <property type="match status" value="1"/>
</dbReference>
<dbReference type="AlphaFoldDB" id="A0AAW1QBB2"/>
<gene>
    <name evidence="8" type="ORF">WJX72_012193</name>
</gene>
<feature type="transmembrane region" description="Helical" evidence="6">
    <location>
        <begin position="108"/>
        <end position="127"/>
    </location>
</feature>
<dbReference type="CDD" id="cd13132">
    <property type="entry name" value="MATE_eukaryotic"/>
    <property type="match status" value="1"/>
</dbReference>
<dbReference type="GO" id="GO:0016020">
    <property type="term" value="C:membrane"/>
    <property type="evidence" value="ECO:0007669"/>
    <property type="project" value="UniProtKB-SubCell"/>
</dbReference>
<evidence type="ECO:0000256" key="1">
    <source>
        <dbReference type="ARBA" id="ARBA00004141"/>
    </source>
</evidence>
<feature type="transmembrane region" description="Helical" evidence="6">
    <location>
        <begin position="206"/>
        <end position="228"/>
    </location>
</feature>
<dbReference type="GO" id="GO:1990961">
    <property type="term" value="P:xenobiotic detoxification by transmembrane export across the plasma membrane"/>
    <property type="evidence" value="ECO:0007669"/>
    <property type="project" value="InterPro"/>
</dbReference>
<evidence type="ECO:0000256" key="2">
    <source>
        <dbReference type="ARBA" id="ARBA00010199"/>
    </source>
</evidence>
<evidence type="ECO:0000256" key="6">
    <source>
        <dbReference type="RuleBase" id="RU004914"/>
    </source>
</evidence>
<feature type="transmembrane region" description="Helical" evidence="6">
    <location>
        <begin position="45"/>
        <end position="67"/>
    </location>
</feature>
<dbReference type="EMBL" id="JALJOR010000004">
    <property type="protein sequence ID" value="KAK9818407.1"/>
    <property type="molecule type" value="Genomic_DNA"/>
</dbReference>
<evidence type="ECO:0000256" key="5">
    <source>
        <dbReference type="ARBA" id="ARBA00023136"/>
    </source>
</evidence>
<evidence type="ECO:0000256" key="3">
    <source>
        <dbReference type="ARBA" id="ARBA00022692"/>
    </source>
</evidence>
<proteinExistence type="inferred from homology"/>
<feature type="transmembrane region" description="Helical" evidence="6">
    <location>
        <begin position="360"/>
        <end position="379"/>
    </location>
</feature>
<feature type="transmembrane region" description="Helical" evidence="6">
    <location>
        <begin position="180"/>
        <end position="200"/>
    </location>
</feature>
<comment type="subcellular location">
    <subcellularLocation>
        <location evidence="1">Membrane</location>
        <topology evidence="1">Multi-pass membrane protein</topology>
    </subcellularLocation>
</comment>
<dbReference type="GO" id="GO:0042910">
    <property type="term" value="F:xenobiotic transmembrane transporter activity"/>
    <property type="evidence" value="ECO:0007669"/>
    <property type="project" value="InterPro"/>
</dbReference>
<comment type="similarity">
    <text evidence="2 6">Belongs to the multi antimicrobial extrusion (MATE) (TC 2.A.66.1) family.</text>
</comment>
<name>A0AAW1QBB2_9CHLO</name>
<dbReference type="Proteomes" id="UP001489004">
    <property type="component" value="Unassembled WGS sequence"/>
</dbReference>
<dbReference type="InterPro" id="IPR045069">
    <property type="entry name" value="MATE_euk"/>
</dbReference>
<evidence type="ECO:0000313" key="9">
    <source>
        <dbReference type="Proteomes" id="UP001489004"/>
    </source>
</evidence>
<feature type="region of interest" description="Disordered" evidence="7">
    <location>
        <begin position="477"/>
        <end position="501"/>
    </location>
</feature>